<evidence type="ECO:0000313" key="1">
    <source>
        <dbReference type="EMBL" id="AJD82491.1"/>
    </source>
</evidence>
<reference evidence="1 2" key="1">
    <citation type="submission" date="2014-12" db="EMBL/GenBank/DDBJ databases">
        <authorList>
            <person name="Cote D."/>
            <person name="Daigle Z."/>
            <person name="Borges K.M."/>
            <person name="Adams S.D."/>
            <person name="Alvey R.M."/>
            <person name="Barekzi N."/>
            <person name="Beal Z.N."/>
            <person name="Briggs L.A."/>
            <person name="Brown T."/>
            <person name="Coomans R.J."/>
            <person name="D'Elia T."/>
            <person name="Doss J.H."/>
            <person name="Ellsworth J.A."/>
            <person name="Ettinger W.F."/>
            <person name="Fox D.J."/>
            <person name="Gauthier D.T."/>
            <person name="Andriolo J.M."/>
            <person name="Grubb S."/>
            <person name="Gugssa A.H."/>
            <person name="Hauser C.R."/>
            <person name="Hull A.K."/>
            <person name="Jackson N."/>
            <person name="Kart M.U."/>
            <person name="Korey C.A."/>
            <person name="Makemson J."/>
            <person name="McKinney A.L."/>
            <person name="Nelson P.R."/>
            <person name="Newman R.H."/>
            <person name="Powell G."/>
            <person name="Rodriguez-Lanetty M."/>
            <person name="Royer D."/>
            <person name="Sabila M.H."/>
            <person name="Sadana R."/>
            <person name="Saha S."/>
            <person name="Sangster N."/>
            <person name="Slowan-Pomeroy T."/>
            <person name="Urbinati C.R."/>
            <person name="Ward R.E."/>
            <person name="Warner M."/>
            <person name="Williamson B."/>
            <person name="Biederman B."/>
            <person name="Cresawn S.G."/>
            <person name="Bowman C.A."/>
            <person name="Russell D.A."/>
            <person name="Pope W.H."/>
            <person name="Jacobs-Sera D."/>
            <person name="Hendrix R.W."/>
            <person name="Hatfull G.H."/>
        </authorList>
    </citation>
    <scope>NUCLEOTIDE SEQUENCE [LARGE SCALE GENOMIC DNA]</scope>
</reference>
<keyword evidence="2" id="KW-1185">Reference proteome</keyword>
<name>A0A0B5A5Z6_9CAUD</name>
<dbReference type="KEGG" id="vg:26635452"/>
<organism evidence="1 2">
    <name type="scientific">Mycobacterium phage Sheen</name>
    <dbReference type="NCBI Taxonomy" id="1589274"/>
    <lineage>
        <taxon>Viruses</taxon>
        <taxon>Duplodnaviria</taxon>
        <taxon>Heunggongvirae</taxon>
        <taxon>Uroviricota</taxon>
        <taxon>Caudoviricetes</taxon>
        <taxon>Sheenvirus</taxon>
        <taxon>Sheenvirus Sheen</taxon>
    </lineage>
</organism>
<dbReference type="InterPro" id="IPR035405">
    <property type="entry name" value="GP70"/>
</dbReference>
<dbReference type="GeneID" id="26635452"/>
<dbReference type="EMBL" id="KP273225">
    <property type="protein sequence ID" value="AJD82491.1"/>
    <property type="molecule type" value="Genomic_DNA"/>
</dbReference>
<evidence type="ECO:0000313" key="2">
    <source>
        <dbReference type="Proteomes" id="UP000031723"/>
    </source>
</evidence>
<proteinExistence type="predicted"/>
<dbReference type="RefSeq" id="YP_009209110.1">
    <property type="nucleotide sequence ID" value="NC_028914.1"/>
</dbReference>
<accession>A0A0B5A5Z6</accession>
<protein>
    <submittedName>
        <fullName evidence="1">Uncharacterized protein</fullName>
    </submittedName>
</protein>
<dbReference type="Pfam" id="PF17429">
    <property type="entry name" value="GP70"/>
    <property type="match status" value="1"/>
</dbReference>
<dbReference type="Proteomes" id="UP000031723">
    <property type="component" value="Segment"/>
</dbReference>
<dbReference type="OrthoDB" id="12939at10239"/>
<sequence length="137" mass="15631">MPLQIISDELGLPDAVVRVCKYPFVFAETVNLFDMTLLLTYRSVMVRDDDPVYADVAHLLDRAGAVESIFEETIPDDLMMFGKATWTVHLLYNQEITQPTDPRVERVIDSIRNWGYASHPAYVPDKIREKLAMGEVV</sequence>
<gene>
    <name evidence="1" type="primary">73</name>
    <name evidence="1" type="ORF">SHEEN_73</name>
</gene>